<sequence>MSESVTRSVSAANVSEKFQGSLKSADATKAVTRNALTSGSLYRVTFCAVHSSRQLRSTAENSAKQGRSFHRRNLLAAVMQVAMICATMLPPFVYFSLSTLLLYQNQTLTDLFTIWFETHCIAASAVLLLAEKNYRKFLARIPGNFLKNLKRHVGQKSSLGPVRNGRFFGVIRVNPVNEESTSVQATAPIALVSQSTDN</sequence>
<reference evidence="2" key="1">
    <citation type="submission" date="2020-10" db="EMBL/GenBank/DDBJ databases">
        <authorList>
            <person name="Kikuchi T."/>
        </authorList>
    </citation>
    <scope>NUCLEOTIDE SEQUENCE</scope>
    <source>
        <strain evidence="2">NKZ352</strain>
    </source>
</reference>
<dbReference type="EMBL" id="CAJGYM010000044">
    <property type="protein sequence ID" value="CAD6194414.1"/>
    <property type="molecule type" value="Genomic_DNA"/>
</dbReference>
<proteinExistence type="predicted"/>
<comment type="caution">
    <text evidence="2">The sequence shown here is derived from an EMBL/GenBank/DDBJ whole genome shotgun (WGS) entry which is preliminary data.</text>
</comment>
<keyword evidence="1" id="KW-0812">Transmembrane</keyword>
<dbReference type="Pfam" id="PF10318">
    <property type="entry name" value="7TM_GPCR_Srh"/>
    <property type="match status" value="1"/>
</dbReference>
<keyword evidence="1" id="KW-0472">Membrane</keyword>
<name>A0A8S1HFB1_9PELO</name>
<gene>
    <name evidence="2" type="ORF">CAUJ_LOCUS10333</name>
</gene>
<keyword evidence="3" id="KW-1185">Reference proteome</keyword>
<dbReference type="InterPro" id="IPR019422">
    <property type="entry name" value="7TM_GPCR_serpentine_rcpt_Srh"/>
</dbReference>
<feature type="transmembrane region" description="Helical" evidence="1">
    <location>
        <begin position="74"/>
        <end position="92"/>
    </location>
</feature>
<evidence type="ECO:0000313" key="3">
    <source>
        <dbReference type="Proteomes" id="UP000835052"/>
    </source>
</evidence>
<organism evidence="2 3">
    <name type="scientific">Caenorhabditis auriculariae</name>
    <dbReference type="NCBI Taxonomy" id="2777116"/>
    <lineage>
        <taxon>Eukaryota</taxon>
        <taxon>Metazoa</taxon>
        <taxon>Ecdysozoa</taxon>
        <taxon>Nematoda</taxon>
        <taxon>Chromadorea</taxon>
        <taxon>Rhabditida</taxon>
        <taxon>Rhabditina</taxon>
        <taxon>Rhabditomorpha</taxon>
        <taxon>Rhabditoidea</taxon>
        <taxon>Rhabditidae</taxon>
        <taxon>Peloderinae</taxon>
        <taxon>Caenorhabditis</taxon>
    </lineage>
</organism>
<evidence type="ECO:0000256" key="1">
    <source>
        <dbReference type="SAM" id="Phobius"/>
    </source>
</evidence>
<feature type="transmembrane region" description="Helical" evidence="1">
    <location>
        <begin position="112"/>
        <end position="130"/>
    </location>
</feature>
<keyword evidence="1" id="KW-1133">Transmembrane helix</keyword>
<accession>A0A8S1HFB1</accession>
<evidence type="ECO:0000313" key="2">
    <source>
        <dbReference type="EMBL" id="CAD6194414.1"/>
    </source>
</evidence>
<protein>
    <submittedName>
        <fullName evidence="2">Uncharacterized protein</fullName>
    </submittedName>
</protein>
<dbReference type="Proteomes" id="UP000835052">
    <property type="component" value="Unassembled WGS sequence"/>
</dbReference>
<dbReference type="AlphaFoldDB" id="A0A8S1HFB1"/>